<evidence type="ECO:0000313" key="1">
    <source>
        <dbReference type="EMBL" id="KRX93149.1"/>
    </source>
</evidence>
<reference evidence="1 2" key="1">
    <citation type="submission" date="2015-01" db="EMBL/GenBank/DDBJ databases">
        <title>Evolution of Trichinella species and genotypes.</title>
        <authorList>
            <person name="Korhonen P.K."/>
            <person name="Edoardo P."/>
            <person name="Giuseppe L.R."/>
            <person name="Gasser R.B."/>
        </authorList>
    </citation>
    <scope>NUCLEOTIDE SEQUENCE [LARGE SCALE GENOMIC DNA]</scope>
    <source>
        <strain evidence="1">ISS141</strain>
    </source>
</reference>
<dbReference type="EMBL" id="JYDU01000095">
    <property type="protein sequence ID" value="KRX93149.1"/>
    <property type="molecule type" value="Genomic_DNA"/>
</dbReference>
<organism evidence="1 2">
    <name type="scientific">Trichinella pseudospiralis</name>
    <name type="common">Parasitic roundworm</name>
    <dbReference type="NCBI Taxonomy" id="6337"/>
    <lineage>
        <taxon>Eukaryota</taxon>
        <taxon>Metazoa</taxon>
        <taxon>Ecdysozoa</taxon>
        <taxon>Nematoda</taxon>
        <taxon>Enoplea</taxon>
        <taxon>Dorylaimia</taxon>
        <taxon>Trichinellida</taxon>
        <taxon>Trichinellidae</taxon>
        <taxon>Trichinella</taxon>
    </lineage>
</organism>
<evidence type="ECO:0000313" key="2">
    <source>
        <dbReference type="Proteomes" id="UP000054815"/>
    </source>
</evidence>
<protein>
    <submittedName>
        <fullName evidence="1">Uncharacterized protein</fullName>
    </submittedName>
</protein>
<dbReference type="AlphaFoldDB" id="A0A0V0XYW9"/>
<gene>
    <name evidence="1" type="ORF">T4E_11380</name>
</gene>
<dbReference type="Proteomes" id="UP000054815">
    <property type="component" value="Unassembled WGS sequence"/>
</dbReference>
<comment type="caution">
    <text evidence="1">The sequence shown here is derived from an EMBL/GenBank/DDBJ whole genome shotgun (WGS) entry which is preliminary data.</text>
</comment>
<accession>A0A0V0XYW9</accession>
<proteinExistence type="predicted"/>
<name>A0A0V0XYW9_TRIPS</name>
<sequence length="138" mass="15402">MLATQLCQLAVDCVITDAQARRSHRLTAKPKSRTRQTRFQQDDRHSVNVVIRLLFSHFTPITRWNLLRVQLQPRRLLVDTTSSTASTQSIGMFTLGSSFGAVGYWLLGRVVLRFGNGLIGVNDAEVQIVRAYDGATNG</sequence>